<proteinExistence type="predicted"/>
<protein>
    <submittedName>
        <fullName evidence="1">Uncharacterized protein</fullName>
    </submittedName>
</protein>
<dbReference type="InterPro" id="IPR043148">
    <property type="entry name" value="TagF_C"/>
</dbReference>
<reference evidence="1 2" key="1">
    <citation type="submission" date="2019-07" db="EMBL/GenBank/DDBJ databases">
        <title>Whole genome shotgun sequence of Microbacterium aerolatum NBRC 103071.</title>
        <authorList>
            <person name="Hosoyama A."/>
            <person name="Uohara A."/>
            <person name="Ohji S."/>
            <person name="Ichikawa N."/>
        </authorList>
    </citation>
    <scope>NUCLEOTIDE SEQUENCE [LARGE SCALE GENOMIC DNA]</scope>
    <source>
        <strain evidence="1 2">NBRC 103071</strain>
    </source>
</reference>
<name>A0A511A9S4_9MICO</name>
<dbReference type="RefSeq" id="WP_147037612.1">
    <property type="nucleotide sequence ID" value="NZ_BJUW01000001.1"/>
</dbReference>
<organism evidence="1 2">
    <name type="scientific">Microbacterium aerolatum</name>
    <dbReference type="NCBI Taxonomy" id="153731"/>
    <lineage>
        <taxon>Bacteria</taxon>
        <taxon>Bacillati</taxon>
        <taxon>Actinomycetota</taxon>
        <taxon>Actinomycetes</taxon>
        <taxon>Micrococcales</taxon>
        <taxon>Microbacteriaceae</taxon>
        <taxon>Microbacterium</taxon>
    </lineage>
</organism>
<evidence type="ECO:0000313" key="1">
    <source>
        <dbReference type="EMBL" id="GEK84939.1"/>
    </source>
</evidence>
<dbReference type="EMBL" id="BJUW01000001">
    <property type="protein sequence ID" value="GEK84939.1"/>
    <property type="molecule type" value="Genomic_DNA"/>
</dbReference>
<dbReference type="AlphaFoldDB" id="A0A511A9S4"/>
<keyword evidence="2" id="KW-1185">Reference proteome</keyword>
<gene>
    <name evidence="1" type="ORF">MAE01_01150</name>
</gene>
<evidence type="ECO:0000313" key="2">
    <source>
        <dbReference type="Proteomes" id="UP000321225"/>
    </source>
</evidence>
<comment type="caution">
    <text evidence="1">The sequence shown here is derived from an EMBL/GenBank/DDBJ whole genome shotgun (WGS) entry which is preliminary data.</text>
</comment>
<dbReference type="OrthoDB" id="49588at2"/>
<sequence>MSEDSRDLEARTSAAVRAILDLENEAPDALLEILPGTTVPFWAQVRVQIAWALSQQQTGSVAVASTATWSRWGEAKRVARGYLPSRWDAVRRATSHDVCFYVSGVTLSATQGRARNWLVDDFAEATSDAVVVQLLPLPSSVGRPAFRPTLTMEPATARSRWRERGTTIAPGYETAVHSLLAEYARRLDQPDDAFAAIGQRALRNEKLRPFQLDELHRMLDRMRPSLVFYDNGSYTYNGESLGLMKDAGAYVVEPQHGWIGPSHAAYNFGRVFEDPSLRRALPDELLTFGEYWSESIRHPGRVTAIGKPHLERQAASAETTRPKQILVVSSRTDPARTDAFVVDLHHAVGADWAIAFRPHPGERAESARRYPRLSSTPGITIDTEPDVYESLKRTAVVIGEASTVLFEARAFGCEVIPRESAFAETVIGDAFGPRVTEVEETATRLQTLVGGQEMAAVSDPRIWAPDAVGTYTRWLVERHHERVVE</sequence>
<dbReference type="Gene3D" id="3.40.50.12580">
    <property type="match status" value="1"/>
</dbReference>
<dbReference type="Proteomes" id="UP000321225">
    <property type="component" value="Unassembled WGS sequence"/>
</dbReference>
<accession>A0A511A9S4</accession>